<dbReference type="InterPro" id="IPR012020">
    <property type="entry name" value="ABHD4"/>
</dbReference>
<dbReference type="GO" id="GO:0051793">
    <property type="term" value="P:medium-chain fatty acid catabolic process"/>
    <property type="evidence" value="ECO:0007669"/>
    <property type="project" value="TreeGrafter"/>
</dbReference>
<feature type="active site" description="Charge relay system" evidence="2">
    <location>
        <position position="367"/>
    </location>
</feature>
<dbReference type="PANTHER" id="PTHR10794:SF63">
    <property type="entry name" value="ALPHA_BETA HYDROLASE 1, ISOFORM A"/>
    <property type="match status" value="1"/>
</dbReference>
<keyword evidence="3" id="KW-0472">Membrane</keyword>
<evidence type="ECO:0000313" key="5">
    <source>
        <dbReference type="Proteomes" id="UP000694867"/>
    </source>
</evidence>
<dbReference type="SUPFAM" id="SSF53474">
    <property type="entry name" value="alpha/beta-Hydrolases"/>
    <property type="match status" value="1"/>
</dbReference>
<dbReference type="GO" id="GO:0047372">
    <property type="term" value="F:monoacylglycerol lipase activity"/>
    <property type="evidence" value="ECO:0007669"/>
    <property type="project" value="TreeGrafter"/>
</dbReference>
<dbReference type="AlphaFoldDB" id="A0AAJ7P9X3"/>
<dbReference type="PIRSF" id="PIRSF005211">
    <property type="entry name" value="Ab_hydro_YheT"/>
    <property type="match status" value="1"/>
</dbReference>
<dbReference type="InterPro" id="IPR050960">
    <property type="entry name" value="AB_hydrolase_4_sf"/>
</dbReference>
<feature type="transmembrane region" description="Helical" evidence="3">
    <location>
        <begin position="20"/>
        <end position="43"/>
    </location>
</feature>
<dbReference type="RefSeq" id="XP_018495450.1">
    <property type="nucleotide sequence ID" value="XM_018639934.1"/>
</dbReference>
<keyword evidence="3" id="KW-1133">Transmembrane helix</keyword>
<accession>A0AAJ7P9X3</accession>
<dbReference type="GO" id="GO:0008126">
    <property type="term" value="F:acetylesterase activity"/>
    <property type="evidence" value="ECO:0007669"/>
    <property type="project" value="TreeGrafter"/>
</dbReference>
<dbReference type="GeneID" id="100897984"/>
<dbReference type="Pfam" id="PF12146">
    <property type="entry name" value="Hydrolase_4"/>
    <property type="match status" value="1"/>
</dbReference>
<dbReference type="GO" id="GO:0051792">
    <property type="term" value="P:medium-chain fatty acid biosynthetic process"/>
    <property type="evidence" value="ECO:0007669"/>
    <property type="project" value="TreeGrafter"/>
</dbReference>
<evidence type="ECO:0000256" key="2">
    <source>
        <dbReference type="PIRSR" id="PIRSR005211-1"/>
    </source>
</evidence>
<dbReference type="Proteomes" id="UP000694867">
    <property type="component" value="Unplaced"/>
</dbReference>
<dbReference type="InterPro" id="IPR029058">
    <property type="entry name" value="AB_hydrolase_fold"/>
</dbReference>
<feature type="domain" description="Serine aminopeptidase S33" evidence="4">
    <location>
        <begin position="133"/>
        <end position="341"/>
    </location>
</feature>
<keyword evidence="5" id="KW-1185">Reference proteome</keyword>
<dbReference type="KEGG" id="goe:100897984"/>
<evidence type="ECO:0000259" key="4">
    <source>
        <dbReference type="Pfam" id="PF12146"/>
    </source>
</evidence>
<feature type="active site" description="Charge relay system" evidence="2">
    <location>
        <position position="209"/>
    </location>
</feature>
<dbReference type="InterPro" id="IPR022742">
    <property type="entry name" value="Hydrolase_4"/>
</dbReference>
<reference evidence="6" key="1">
    <citation type="submission" date="2025-08" db="UniProtKB">
        <authorList>
            <consortium name="RefSeq"/>
        </authorList>
    </citation>
    <scope>IDENTIFICATION</scope>
</reference>
<proteinExistence type="inferred from homology"/>
<evidence type="ECO:0000313" key="6">
    <source>
        <dbReference type="RefSeq" id="XP_018495450.1"/>
    </source>
</evidence>
<dbReference type="PANTHER" id="PTHR10794">
    <property type="entry name" value="ABHYDROLASE DOMAIN-CONTAINING PROTEIN"/>
    <property type="match status" value="1"/>
</dbReference>
<evidence type="ECO:0000256" key="3">
    <source>
        <dbReference type="SAM" id="Phobius"/>
    </source>
</evidence>
<evidence type="ECO:0000256" key="1">
    <source>
        <dbReference type="ARBA" id="ARBA00010884"/>
    </source>
</evidence>
<name>A0AAJ7P9X3_9ACAR</name>
<sequence>MADDYTTNTLSGWILESTTFFYQSNPRIAFIMSMGIAFLYYYLTSVAKKPEFYCKPGKFRQVLETMVPILNEKFYPTPWCFGTHSQTALSNFIRGLLPNIKYQRDLLETPDGGVLALDWLPSDLPQDAPIAFFMAGLTGHSQTEYIKSIIPSAAKHGCRVAVLNNRGRGGVDLKTPRTYCAVSHDDMDLALTHIKNRYPNSMIVACGISLGGVILGQYLCRSRENALCDAAILVSSVFNISEAVYSMELPGLNRLLNRHLAHTLWLTVEPHKDKFKEFQEKCDLEEVKKSTTIKEFDERFTSKMFGFQSVDHYYDEAKLINKIHNIKVPTLCFCAADDMFQPHNALPLQIPEENENLAFLVTARGGHIGFMEGVLPFPPFFSERLYEQYLLAMIHSIRDGVFKKIL</sequence>
<gene>
    <name evidence="6" type="primary">LOC100897984</name>
</gene>
<feature type="active site" description="Charge relay system" evidence="2">
    <location>
        <position position="338"/>
    </location>
</feature>
<keyword evidence="3" id="KW-0812">Transmembrane</keyword>
<comment type="similarity">
    <text evidence="1">Belongs to the AB hydrolase superfamily. AB hydrolase 4 family.</text>
</comment>
<protein>
    <submittedName>
        <fullName evidence="6">Phospholipase ABHD3</fullName>
    </submittedName>
</protein>
<organism evidence="5 6">
    <name type="scientific">Galendromus occidentalis</name>
    <name type="common">western predatory mite</name>
    <dbReference type="NCBI Taxonomy" id="34638"/>
    <lineage>
        <taxon>Eukaryota</taxon>
        <taxon>Metazoa</taxon>
        <taxon>Ecdysozoa</taxon>
        <taxon>Arthropoda</taxon>
        <taxon>Chelicerata</taxon>
        <taxon>Arachnida</taxon>
        <taxon>Acari</taxon>
        <taxon>Parasitiformes</taxon>
        <taxon>Mesostigmata</taxon>
        <taxon>Gamasina</taxon>
        <taxon>Phytoseioidea</taxon>
        <taxon>Phytoseiidae</taxon>
        <taxon>Typhlodrominae</taxon>
        <taxon>Galendromus</taxon>
    </lineage>
</organism>
<dbReference type="Gene3D" id="3.40.50.1820">
    <property type="entry name" value="alpha/beta hydrolase"/>
    <property type="match status" value="1"/>
</dbReference>